<sequence length="82" mass="9295">MYFSKQPGELQSRQRLLKFNVNLHHIESRPSKQCLQDFDFFVSCDNKTGGLREALDEIRGKSKYLAVLSRGSDDTTGIDSGN</sequence>
<evidence type="ECO:0000313" key="2">
    <source>
        <dbReference type="Proteomes" id="UP001186944"/>
    </source>
</evidence>
<organism evidence="1 2">
    <name type="scientific">Pinctada imbricata</name>
    <name type="common">Atlantic pearl-oyster</name>
    <name type="synonym">Pinctada martensii</name>
    <dbReference type="NCBI Taxonomy" id="66713"/>
    <lineage>
        <taxon>Eukaryota</taxon>
        <taxon>Metazoa</taxon>
        <taxon>Spiralia</taxon>
        <taxon>Lophotrochozoa</taxon>
        <taxon>Mollusca</taxon>
        <taxon>Bivalvia</taxon>
        <taxon>Autobranchia</taxon>
        <taxon>Pteriomorphia</taxon>
        <taxon>Pterioida</taxon>
        <taxon>Pterioidea</taxon>
        <taxon>Pteriidae</taxon>
        <taxon>Pinctada</taxon>
    </lineage>
</organism>
<dbReference type="AlphaFoldDB" id="A0AA88Y8W6"/>
<dbReference type="Proteomes" id="UP001186944">
    <property type="component" value="Unassembled WGS sequence"/>
</dbReference>
<accession>A0AA88Y8W6</accession>
<gene>
    <name evidence="1" type="ORF">FSP39_016862</name>
</gene>
<reference evidence="1" key="1">
    <citation type="submission" date="2019-08" db="EMBL/GenBank/DDBJ databases">
        <title>The improved chromosome-level genome for the pearl oyster Pinctada fucata martensii using PacBio sequencing and Hi-C.</title>
        <authorList>
            <person name="Zheng Z."/>
        </authorList>
    </citation>
    <scope>NUCLEOTIDE SEQUENCE</scope>
    <source>
        <strain evidence="1">ZZ-2019</strain>
        <tissue evidence="1">Adductor muscle</tissue>
    </source>
</reference>
<protein>
    <submittedName>
        <fullName evidence="1">Uncharacterized protein</fullName>
    </submittedName>
</protein>
<comment type="caution">
    <text evidence="1">The sequence shown here is derived from an EMBL/GenBank/DDBJ whole genome shotgun (WGS) entry which is preliminary data.</text>
</comment>
<dbReference type="InterPro" id="IPR045865">
    <property type="entry name" value="ACT-like_dom_sf"/>
</dbReference>
<dbReference type="EMBL" id="VSWD01000006">
    <property type="protein sequence ID" value="KAK3100242.1"/>
    <property type="molecule type" value="Genomic_DNA"/>
</dbReference>
<dbReference type="CDD" id="cd04880">
    <property type="entry name" value="ACT_AAAH-PDT-like"/>
    <property type="match status" value="1"/>
</dbReference>
<dbReference type="Gene3D" id="3.30.70.260">
    <property type="match status" value="1"/>
</dbReference>
<evidence type="ECO:0000313" key="1">
    <source>
        <dbReference type="EMBL" id="KAK3100242.1"/>
    </source>
</evidence>
<name>A0AA88Y8W6_PINIB</name>
<keyword evidence="2" id="KW-1185">Reference proteome</keyword>
<proteinExistence type="predicted"/>
<dbReference type="SUPFAM" id="SSF55021">
    <property type="entry name" value="ACT-like"/>
    <property type="match status" value="1"/>
</dbReference>